<dbReference type="OrthoDB" id="835620at2"/>
<accession>A0A1M5EL51</accession>
<evidence type="ECO:0008006" key="3">
    <source>
        <dbReference type="Google" id="ProtNLM"/>
    </source>
</evidence>
<reference evidence="1 2" key="1">
    <citation type="submission" date="2016-11" db="EMBL/GenBank/DDBJ databases">
        <authorList>
            <person name="Jaros S."/>
            <person name="Januszkiewicz K."/>
            <person name="Wedrychowicz H."/>
        </authorList>
    </citation>
    <scope>NUCLEOTIDE SEQUENCE [LARGE SCALE GENOMIC DNA]</scope>
    <source>
        <strain evidence="1 2">DSM 26897</strain>
    </source>
</reference>
<dbReference type="AlphaFoldDB" id="A0A1M5EL51"/>
<name>A0A1M5EL51_9BACT</name>
<organism evidence="1 2">
    <name type="scientific">Cnuella takakiae</name>
    <dbReference type="NCBI Taxonomy" id="1302690"/>
    <lineage>
        <taxon>Bacteria</taxon>
        <taxon>Pseudomonadati</taxon>
        <taxon>Bacteroidota</taxon>
        <taxon>Chitinophagia</taxon>
        <taxon>Chitinophagales</taxon>
        <taxon>Chitinophagaceae</taxon>
        <taxon>Cnuella</taxon>
    </lineage>
</organism>
<dbReference type="Gene3D" id="3.40.50.300">
    <property type="entry name" value="P-loop containing nucleotide triphosphate hydrolases"/>
    <property type="match status" value="1"/>
</dbReference>
<dbReference type="EMBL" id="FQUO01000012">
    <property type="protein sequence ID" value="SHF79906.1"/>
    <property type="molecule type" value="Genomic_DNA"/>
</dbReference>
<evidence type="ECO:0000313" key="1">
    <source>
        <dbReference type="EMBL" id="SHF79906.1"/>
    </source>
</evidence>
<dbReference type="SUPFAM" id="SSF52540">
    <property type="entry name" value="P-loop containing nucleoside triphosphate hydrolases"/>
    <property type="match status" value="1"/>
</dbReference>
<dbReference type="InterPro" id="IPR027417">
    <property type="entry name" value="P-loop_NTPase"/>
</dbReference>
<keyword evidence="2" id="KW-1185">Reference proteome</keyword>
<protein>
    <recommendedName>
        <fullName evidence="3">DNA replication protein DnaC</fullName>
    </recommendedName>
</protein>
<sequence>MAIEQDSKTRQVWIPEGGRITLTFGEYKEFLLTRAKEIEPKFEVDEHFKKILTPLSLYFWRLDDFENKGYGLLNKGLFITGNVGVGKTLLMKLFCQNAVRPLRVLSTNIVADTYQEHGIEYLRNKYCSGPTNYSHSNICFDDLGAERIGVKHMGNDINVMEQVILNRYEQGQHNLTHFTSNLDAVQIEKLYGTRVRSRLREMVNFFEFGGEDRRE</sequence>
<dbReference type="STRING" id="1302690.BUE76_04345"/>
<evidence type="ECO:0000313" key="2">
    <source>
        <dbReference type="Proteomes" id="UP000184368"/>
    </source>
</evidence>
<dbReference type="RefSeq" id="WP_073044968.1">
    <property type="nucleotide sequence ID" value="NZ_FQUO01000012.1"/>
</dbReference>
<dbReference type="Proteomes" id="UP000184368">
    <property type="component" value="Unassembled WGS sequence"/>
</dbReference>
<proteinExistence type="predicted"/>
<gene>
    <name evidence="1" type="ORF">SAMN05444008_11289</name>
</gene>